<dbReference type="GO" id="GO:0004527">
    <property type="term" value="F:exonuclease activity"/>
    <property type="evidence" value="ECO:0007669"/>
    <property type="project" value="UniProtKB-ARBA"/>
</dbReference>
<dbReference type="Gene3D" id="3.30.420.10">
    <property type="entry name" value="Ribonuclease H-like superfamily/Ribonuclease H"/>
    <property type="match status" value="1"/>
</dbReference>
<proteinExistence type="predicted"/>
<dbReference type="RefSeq" id="WP_149812964.1">
    <property type="nucleotide sequence ID" value="NZ_VUKA01000007.1"/>
</dbReference>
<dbReference type="InterPro" id="IPR013520">
    <property type="entry name" value="Ribonucl_H"/>
</dbReference>
<name>A0A5B2TDH3_9PROT</name>
<dbReference type="InterPro" id="IPR012337">
    <property type="entry name" value="RNaseH-like_sf"/>
</dbReference>
<gene>
    <name evidence="2" type="ORF">F0Q34_14640</name>
</gene>
<organism evidence="2 3">
    <name type="scientific">Teichococcus oryzae</name>
    <dbReference type="NCBI Taxonomy" id="1608942"/>
    <lineage>
        <taxon>Bacteria</taxon>
        <taxon>Pseudomonadati</taxon>
        <taxon>Pseudomonadota</taxon>
        <taxon>Alphaproteobacteria</taxon>
        <taxon>Acetobacterales</taxon>
        <taxon>Roseomonadaceae</taxon>
        <taxon>Roseomonas</taxon>
    </lineage>
</organism>
<evidence type="ECO:0000313" key="2">
    <source>
        <dbReference type="EMBL" id="KAA2212557.1"/>
    </source>
</evidence>
<accession>A0A5B2TDH3</accession>
<keyword evidence="3" id="KW-1185">Reference proteome</keyword>
<dbReference type="InterPro" id="IPR036397">
    <property type="entry name" value="RNaseH_sf"/>
</dbReference>
<evidence type="ECO:0000313" key="3">
    <source>
        <dbReference type="Proteomes" id="UP000322110"/>
    </source>
</evidence>
<protein>
    <submittedName>
        <fullName evidence="2">Transcriptional regulator</fullName>
    </submittedName>
</protein>
<dbReference type="GO" id="GO:0003676">
    <property type="term" value="F:nucleic acid binding"/>
    <property type="evidence" value="ECO:0007669"/>
    <property type="project" value="InterPro"/>
</dbReference>
<dbReference type="EMBL" id="VUKA01000007">
    <property type="protein sequence ID" value="KAA2212557.1"/>
    <property type="molecule type" value="Genomic_DNA"/>
</dbReference>
<reference evidence="2 3" key="1">
    <citation type="journal article" date="2015" name="Int. J. Syst. Evol. Microbiol.">
        <title>Roseomonas oryzae sp. nov., isolated from paddy rhizosphere soil.</title>
        <authorList>
            <person name="Ramaprasad E.V."/>
            <person name="Sasikala Ch."/>
            <person name="Ramana Ch.V."/>
        </authorList>
    </citation>
    <scope>NUCLEOTIDE SEQUENCE [LARGE SCALE GENOMIC DNA]</scope>
    <source>
        <strain evidence="2 3">KCTC 42542</strain>
    </source>
</reference>
<dbReference type="OrthoDB" id="5705783at2"/>
<dbReference type="Proteomes" id="UP000322110">
    <property type="component" value="Unassembled WGS sequence"/>
</dbReference>
<sequence length="186" mass="20618">MIIFLDFEASSLGKRGFPVEVGWVTEDGGEEGHLIRPAPDWDEWDAEAESIHGIPRERLLREGSPHDVVAHRMVEALSGHDLFASAPSWDGQWLSRLLRAAGLPRHALRLRDTEEAQMATALAILRPVMPDGAALERQAEAILRAARDAQAGGEPAAHRAVADAWREMRLWQEVRRRAEKATLAAT</sequence>
<evidence type="ECO:0000259" key="1">
    <source>
        <dbReference type="SMART" id="SM00479"/>
    </source>
</evidence>
<comment type="caution">
    <text evidence="2">The sequence shown here is derived from an EMBL/GenBank/DDBJ whole genome shotgun (WGS) entry which is preliminary data.</text>
</comment>
<dbReference type="SMART" id="SM00479">
    <property type="entry name" value="EXOIII"/>
    <property type="match status" value="1"/>
</dbReference>
<feature type="domain" description="Exonuclease" evidence="1">
    <location>
        <begin position="1"/>
        <end position="180"/>
    </location>
</feature>
<dbReference type="GO" id="GO:0006259">
    <property type="term" value="P:DNA metabolic process"/>
    <property type="evidence" value="ECO:0007669"/>
    <property type="project" value="UniProtKB-ARBA"/>
</dbReference>
<dbReference type="SUPFAM" id="SSF53098">
    <property type="entry name" value="Ribonuclease H-like"/>
    <property type="match status" value="1"/>
</dbReference>
<dbReference type="AlphaFoldDB" id="A0A5B2TDH3"/>